<evidence type="ECO:0000313" key="2">
    <source>
        <dbReference type="Proteomes" id="UP001515480"/>
    </source>
</evidence>
<dbReference type="EMBL" id="JBGBPQ010000004">
    <property type="protein sequence ID" value="KAL1525931.1"/>
    <property type="molecule type" value="Genomic_DNA"/>
</dbReference>
<organism evidence="1 2">
    <name type="scientific">Prymnesium parvum</name>
    <name type="common">Toxic golden alga</name>
    <dbReference type="NCBI Taxonomy" id="97485"/>
    <lineage>
        <taxon>Eukaryota</taxon>
        <taxon>Haptista</taxon>
        <taxon>Haptophyta</taxon>
        <taxon>Prymnesiophyceae</taxon>
        <taxon>Prymnesiales</taxon>
        <taxon>Prymnesiaceae</taxon>
        <taxon>Prymnesium</taxon>
    </lineage>
</organism>
<reference evidence="1 2" key="1">
    <citation type="journal article" date="2024" name="Science">
        <title>Giant polyketide synthase enzymes in the biosynthesis of giant marine polyether toxins.</title>
        <authorList>
            <person name="Fallon T.R."/>
            <person name="Shende V.V."/>
            <person name="Wierzbicki I.H."/>
            <person name="Pendleton A.L."/>
            <person name="Watervoot N.F."/>
            <person name="Auber R.P."/>
            <person name="Gonzalez D.J."/>
            <person name="Wisecaver J.H."/>
            <person name="Moore B.S."/>
        </authorList>
    </citation>
    <scope>NUCLEOTIDE SEQUENCE [LARGE SCALE GENOMIC DNA]</scope>
    <source>
        <strain evidence="1 2">12B1</strain>
    </source>
</reference>
<gene>
    <name evidence="1" type="ORF">AB1Y20_020757</name>
</gene>
<dbReference type="AlphaFoldDB" id="A0AB34JYZ8"/>
<protein>
    <recommendedName>
        <fullName evidence="3">Hexosyltransferase</fullName>
    </recommendedName>
</protein>
<comment type="caution">
    <text evidence="1">The sequence shown here is derived from an EMBL/GenBank/DDBJ whole genome shotgun (WGS) entry which is preliminary data.</text>
</comment>
<dbReference type="Proteomes" id="UP001515480">
    <property type="component" value="Unassembled WGS sequence"/>
</dbReference>
<name>A0AB34JYZ8_PRYPA</name>
<evidence type="ECO:0000313" key="1">
    <source>
        <dbReference type="EMBL" id="KAL1525931.1"/>
    </source>
</evidence>
<accession>A0AB34JYZ8</accession>
<evidence type="ECO:0008006" key="3">
    <source>
        <dbReference type="Google" id="ProtNLM"/>
    </source>
</evidence>
<sequence length="323" mass="36793">MDYDSRTCSTVRAVVALSLVLALLGVHRLIPRRAVVSTSAATAGGAASSSSRLPTLPITPVSPPFVRAFYINADGSSRRRDFMETQLRQAGVRFERWRALPGTPALLQTHRAYFDRGVEAHLFVNHSVASGVIEKWGTVSTYLSHHTLFEHIVRVWGANSSSSFLILQDDTQLKRNWLQMLSQELRLVNPDWARLLLVWWGLARKQACNGHFCVVKPPAGPTEKGPECCGKRFYHGLQAWLVRIRSLRCLLRRLKRRHIKNIDAQMVQCNCPRTYALEKNRMIGRHLDKELGSERASANKVWKQQLLNKRAHVRTRNYTRPAR</sequence>
<keyword evidence="2" id="KW-1185">Reference proteome</keyword>
<proteinExistence type="predicted"/>